<evidence type="ECO:0000256" key="4">
    <source>
        <dbReference type="ARBA" id="ARBA00037885"/>
    </source>
</evidence>
<protein>
    <recommendedName>
        <fullName evidence="7">Aldehyde dehydrogenase domain-containing protein</fullName>
    </recommendedName>
</protein>
<dbReference type="FunFam" id="3.40.309.10:FF:000012">
    <property type="entry name" value="Betaine aldehyde dehydrogenase"/>
    <property type="match status" value="1"/>
</dbReference>
<comment type="similarity">
    <text evidence="1 6">Belongs to the aldehyde dehydrogenase family.</text>
</comment>
<evidence type="ECO:0000313" key="9">
    <source>
        <dbReference type="Proteomes" id="UP000054302"/>
    </source>
</evidence>
<gene>
    <name evidence="8" type="ORF">PV10_04642</name>
</gene>
<dbReference type="InterPro" id="IPR015590">
    <property type="entry name" value="Aldehyde_DH_dom"/>
</dbReference>
<reference evidence="8 9" key="1">
    <citation type="submission" date="2015-01" db="EMBL/GenBank/DDBJ databases">
        <title>The Genome Sequence of Exophiala mesophila CBS40295.</title>
        <authorList>
            <consortium name="The Broad Institute Genomics Platform"/>
            <person name="Cuomo C."/>
            <person name="de Hoog S."/>
            <person name="Gorbushina A."/>
            <person name="Stielow B."/>
            <person name="Teixiera M."/>
            <person name="Abouelleil A."/>
            <person name="Chapman S.B."/>
            <person name="Priest M."/>
            <person name="Young S.K."/>
            <person name="Wortman J."/>
            <person name="Nusbaum C."/>
            <person name="Birren B."/>
        </authorList>
    </citation>
    <scope>NUCLEOTIDE SEQUENCE [LARGE SCALE GENOMIC DNA]</scope>
    <source>
        <strain evidence="8 9">CBS 40295</strain>
    </source>
</reference>
<dbReference type="AlphaFoldDB" id="A0A0D1ZHV3"/>
<dbReference type="OMA" id="EFYAGAC"/>
<dbReference type="Pfam" id="PF00171">
    <property type="entry name" value="Aldedh"/>
    <property type="match status" value="1"/>
</dbReference>
<name>A0A0D1ZHV3_EXOME</name>
<comment type="pathway">
    <text evidence="4">Alcohol metabolism; ethanol degradation; acetate from ethanol: step 2/2.</text>
</comment>
<dbReference type="STRING" id="212818.A0A0D1ZHV3"/>
<dbReference type="FunFam" id="3.40.605.10:FF:000026">
    <property type="entry name" value="Aldehyde dehydrogenase, putative"/>
    <property type="match status" value="1"/>
</dbReference>
<evidence type="ECO:0000259" key="7">
    <source>
        <dbReference type="Pfam" id="PF00171"/>
    </source>
</evidence>
<feature type="domain" description="Aldehyde dehydrogenase" evidence="7">
    <location>
        <begin position="28"/>
        <end position="489"/>
    </location>
</feature>
<dbReference type="PANTHER" id="PTHR43720">
    <property type="entry name" value="2-AMINOMUCONIC SEMIALDEHYDE DEHYDROGENASE"/>
    <property type="match status" value="1"/>
</dbReference>
<dbReference type="InterPro" id="IPR016163">
    <property type="entry name" value="Ald_DH_C"/>
</dbReference>
<keyword evidence="3" id="KW-0520">NAD</keyword>
<dbReference type="GO" id="GO:0046394">
    <property type="term" value="P:carboxylic acid biosynthetic process"/>
    <property type="evidence" value="ECO:0007669"/>
    <property type="project" value="UniProtKB-ARBA"/>
</dbReference>
<dbReference type="Gene3D" id="3.40.309.10">
    <property type="entry name" value="Aldehyde Dehydrogenase, Chain A, domain 2"/>
    <property type="match status" value="1"/>
</dbReference>
<evidence type="ECO:0000313" key="8">
    <source>
        <dbReference type="EMBL" id="KIV93429.1"/>
    </source>
</evidence>
<dbReference type="VEuPathDB" id="FungiDB:PV10_04642"/>
<dbReference type="SUPFAM" id="SSF53720">
    <property type="entry name" value="ALDH-like"/>
    <property type="match status" value="1"/>
</dbReference>
<dbReference type="InterPro" id="IPR016162">
    <property type="entry name" value="Ald_DH_N"/>
</dbReference>
<dbReference type="RefSeq" id="XP_016225003.1">
    <property type="nucleotide sequence ID" value="XM_016369215.1"/>
</dbReference>
<feature type="active site" evidence="5">
    <location>
        <position position="265"/>
    </location>
</feature>
<dbReference type="PROSITE" id="PS00687">
    <property type="entry name" value="ALDEHYDE_DEHYDR_GLU"/>
    <property type="match status" value="1"/>
</dbReference>
<evidence type="ECO:0000256" key="2">
    <source>
        <dbReference type="ARBA" id="ARBA00023002"/>
    </source>
</evidence>
<dbReference type="Gene3D" id="3.40.605.10">
    <property type="entry name" value="Aldehyde Dehydrogenase, Chain A, domain 1"/>
    <property type="match status" value="1"/>
</dbReference>
<dbReference type="InterPro" id="IPR016161">
    <property type="entry name" value="Ald_DH/histidinol_DH"/>
</dbReference>
<evidence type="ECO:0000256" key="5">
    <source>
        <dbReference type="PROSITE-ProRule" id="PRU10007"/>
    </source>
</evidence>
<dbReference type="OrthoDB" id="310895at2759"/>
<dbReference type="InterPro" id="IPR029510">
    <property type="entry name" value="Ald_DH_CS_GLU"/>
</dbReference>
<accession>A0A0D1ZHV3</accession>
<evidence type="ECO:0000256" key="3">
    <source>
        <dbReference type="ARBA" id="ARBA00023027"/>
    </source>
</evidence>
<dbReference type="PANTHER" id="PTHR43720:SF3">
    <property type="entry name" value="ALDEHYDE DEHYDROGENASE ALDH (AFU_ORTHOLOGUE AFUA_8G02310)-RELATED"/>
    <property type="match status" value="1"/>
</dbReference>
<dbReference type="GO" id="GO:0006598">
    <property type="term" value="P:polyamine catabolic process"/>
    <property type="evidence" value="ECO:0007669"/>
    <property type="project" value="TreeGrafter"/>
</dbReference>
<evidence type="ECO:0000256" key="6">
    <source>
        <dbReference type="RuleBase" id="RU003345"/>
    </source>
</evidence>
<dbReference type="GeneID" id="27322487"/>
<proteinExistence type="inferred from homology"/>
<organism evidence="8 9">
    <name type="scientific">Exophiala mesophila</name>
    <name type="common">Black yeast-like fungus</name>
    <dbReference type="NCBI Taxonomy" id="212818"/>
    <lineage>
        <taxon>Eukaryota</taxon>
        <taxon>Fungi</taxon>
        <taxon>Dikarya</taxon>
        <taxon>Ascomycota</taxon>
        <taxon>Pezizomycotina</taxon>
        <taxon>Eurotiomycetes</taxon>
        <taxon>Chaetothyriomycetidae</taxon>
        <taxon>Chaetothyriales</taxon>
        <taxon>Herpotrichiellaceae</taxon>
        <taxon>Exophiala</taxon>
    </lineage>
</organism>
<sequence length="497" mass="53438">MAGTVQLTAPNGVSFPLCTGLFINNEFVPAKAGGTIETVNPYDESVITKVAAAEQEDIDAAVKAARAAFRSADWRGLTPAERGYLLWKLADLCERDKDILATIDSWDNGKPYSLASGEDVPETIAVLKYYAGFADKVFGRTIDVGSDKLAYTVNEPIGVCGQIIPWNYPLMMAAWKIAPALACGNTVILKPAEQTPLSALYLAKLVQEAGFPPGVLNIVNGYGRTAGAALAAHLGVDKIAFTGSTVTAKAIMRAAANNLKNITLETGGKSPLMVFEDANLDQAIKWSRVGIMSNMGQVCTSTSRIYVQESIYQKFLAEFKEFTLKTSVVGNQFDPNVNHGPQVSKSQHEKILHYVEAAQADGAKLILGGVKGEGSGYFIEPTIFADATNDMRAVREEIFGPFVMIQPFKTEEEVIEKANDTDYGLSAAVFTQDSVRAHRVASQIHAGTVWINSSQDSHIGVPFGGYKQSGIGRELGESALAAYTQVKAVHVNLGTWL</sequence>
<dbReference type="Proteomes" id="UP000054302">
    <property type="component" value="Unassembled WGS sequence"/>
</dbReference>
<evidence type="ECO:0000256" key="1">
    <source>
        <dbReference type="ARBA" id="ARBA00009986"/>
    </source>
</evidence>
<dbReference type="GO" id="GO:0004029">
    <property type="term" value="F:aldehyde dehydrogenase (NAD+) activity"/>
    <property type="evidence" value="ECO:0007669"/>
    <property type="project" value="TreeGrafter"/>
</dbReference>
<dbReference type="FunFam" id="3.40.605.10:FF:000011">
    <property type="entry name" value="ALD5p Mitochondrial aldehyde dehydrogenase"/>
    <property type="match status" value="1"/>
</dbReference>
<keyword evidence="2 6" id="KW-0560">Oxidoreductase</keyword>
<dbReference type="HOGENOM" id="CLU_005391_0_0_1"/>
<keyword evidence="9" id="KW-1185">Reference proteome</keyword>
<dbReference type="EMBL" id="KN847522">
    <property type="protein sequence ID" value="KIV93429.1"/>
    <property type="molecule type" value="Genomic_DNA"/>
</dbReference>